<accession>A0ABN9T9H0</accession>
<name>A0ABN9T9H0_9DINO</name>
<feature type="region of interest" description="Disordered" evidence="1">
    <location>
        <begin position="146"/>
        <end position="166"/>
    </location>
</feature>
<feature type="transmembrane region" description="Helical" evidence="2">
    <location>
        <begin position="327"/>
        <end position="346"/>
    </location>
</feature>
<feature type="region of interest" description="Disordered" evidence="1">
    <location>
        <begin position="1"/>
        <end position="28"/>
    </location>
</feature>
<reference evidence="3" key="1">
    <citation type="submission" date="2023-10" db="EMBL/GenBank/DDBJ databases">
        <authorList>
            <person name="Chen Y."/>
            <person name="Shah S."/>
            <person name="Dougan E. K."/>
            <person name="Thang M."/>
            <person name="Chan C."/>
        </authorList>
    </citation>
    <scope>NUCLEOTIDE SEQUENCE [LARGE SCALE GENOMIC DNA]</scope>
</reference>
<keyword evidence="2" id="KW-0472">Membrane</keyword>
<dbReference type="Proteomes" id="UP001189429">
    <property type="component" value="Unassembled WGS sequence"/>
</dbReference>
<evidence type="ECO:0000256" key="2">
    <source>
        <dbReference type="SAM" id="Phobius"/>
    </source>
</evidence>
<sequence length="352" mass="38921">MQTLATKVSASYTTRSAHMEQRLGRMQSQVDDHSNRIVLLESHVKQLQDIHGAVCSEVPPKLASDPGFDRTVDDTIIIASCKQLGPKKSMEAALRELLERCNVGPDDCIIEGDPTAKRYIFKLCGPLAPMRAAKWLRCWVRSSSQTARGRSSPPARDSKNSVQEVSVSGDRSAFQIKRELACKQARKVLEAEHPDLRFFTEEGKGDTSCQWNALVRLTPVHSESPPQIEYSTANLQPFENDKRQLAELFENLIPGRVHTSFELWTLAGASNSYLQGYGLEEVALCLATLWAFSPAFVSGPARAPTAAEPQLDQAAHAANQGYAVLQLGWAVFIIGLGPAVLFWIYFNKPELL</sequence>
<evidence type="ECO:0000313" key="4">
    <source>
        <dbReference type="Proteomes" id="UP001189429"/>
    </source>
</evidence>
<proteinExistence type="predicted"/>
<protein>
    <submittedName>
        <fullName evidence="3">Uncharacterized protein</fullName>
    </submittedName>
</protein>
<gene>
    <name evidence="3" type="ORF">PCOR1329_LOCUS36903</name>
</gene>
<comment type="caution">
    <text evidence="3">The sequence shown here is derived from an EMBL/GenBank/DDBJ whole genome shotgun (WGS) entry which is preliminary data.</text>
</comment>
<organism evidence="3 4">
    <name type="scientific">Prorocentrum cordatum</name>
    <dbReference type="NCBI Taxonomy" id="2364126"/>
    <lineage>
        <taxon>Eukaryota</taxon>
        <taxon>Sar</taxon>
        <taxon>Alveolata</taxon>
        <taxon>Dinophyceae</taxon>
        <taxon>Prorocentrales</taxon>
        <taxon>Prorocentraceae</taxon>
        <taxon>Prorocentrum</taxon>
    </lineage>
</organism>
<feature type="compositionally biased region" description="Polar residues" evidence="1">
    <location>
        <begin position="1"/>
        <end position="16"/>
    </location>
</feature>
<keyword evidence="2" id="KW-0812">Transmembrane</keyword>
<keyword evidence="2" id="KW-1133">Transmembrane helix</keyword>
<dbReference type="EMBL" id="CAUYUJ010014482">
    <property type="protein sequence ID" value="CAK0841797.1"/>
    <property type="molecule type" value="Genomic_DNA"/>
</dbReference>
<evidence type="ECO:0000313" key="3">
    <source>
        <dbReference type="EMBL" id="CAK0841797.1"/>
    </source>
</evidence>
<evidence type="ECO:0000256" key="1">
    <source>
        <dbReference type="SAM" id="MobiDB-lite"/>
    </source>
</evidence>
<keyword evidence="4" id="KW-1185">Reference proteome</keyword>